<dbReference type="InterPro" id="IPR055438">
    <property type="entry name" value="AstE_AspA_cat"/>
</dbReference>
<sequence length="357" mass="37914">MGKNLSFEFEGTKVLGGQRALVTLPIGRFLTGQNFGLPVHVIQGKKEGPVLLLTGAVHGDELNGIEIIRRILTNNTLRSLRGTVLAIPVVNVPAFGDRSRYLPDRRDLNRLFPGGEGGSVGGRIARALTESVIPHADVVIDLHTGAVNRPNLPQLRVTRGDQASMDLAKVFAAPATLLAGERDGSFRTECRKAGKPCLLFEGGEAMRLDASSIKYGLRGITRVMRHLGMLPKARGLTKAIETVFCPRSGWERSPSGGLFTPLMALGRAAHVGDTLGFVADVSGGGEQPVISTRNGILIGRTNEGVADEGDALFHIAEAGDPGSAEGQIAEGGEILPETWREVEDVPVPYDPVGDTVV</sequence>
<comment type="caution">
    <text evidence="6">The sequence shown here is derived from an EMBL/GenBank/DDBJ whole genome shotgun (WGS) entry which is preliminary data.</text>
</comment>
<reference evidence="6" key="2">
    <citation type="submission" date="2020-09" db="EMBL/GenBank/DDBJ databases">
        <authorList>
            <person name="Sun Q."/>
            <person name="Kim S."/>
        </authorList>
    </citation>
    <scope>NUCLEOTIDE SEQUENCE</scope>
    <source>
        <strain evidence="6">KCTC 12988</strain>
    </source>
</reference>
<dbReference type="PIRSF" id="PIRSF039012">
    <property type="entry name" value="ASP"/>
    <property type="match status" value="1"/>
</dbReference>
<reference evidence="6" key="1">
    <citation type="journal article" date="2014" name="Int. J. Syst. Evol. Microbiol.">
        <title>Complete genome sequence of Corynebacterium casei LMG S-19264T (=DSM 44701T), isolated from a smear-ripened cheese.</title>
        <authorList>
            <consortium name="US DOE Joint Genome Institute (JGI-PGF)"/>
            <person name="Walter F."/>
            <person name="Albersmeier A."/>
            <person name="Kalinowski J."/>
            <person name="Ruckert C."/>
        </authorList>
    </citation>
    <scope>NUCLEOTIDE SEQUENCE</scope>
    <source>
        <strain evidence="6">KCTC 12988</strain>
    </source>
</reference>
<dbReference type="PANTHER" id="PTHR37326">
    <property type="entry name" value="BLL3975 PROTEIN"/>
    <property type="match status" value="1"/>
</dbReference>
<comment type="cofactor">
    <cofactor evidence="1">
        <name>Zn(2+)</name>
        <dbReference type="ChEBI" id="CHEBI:29105"/>
    </cofactor>
</comment>
<evidence type="ECO:0000256" key="1">
    <source>
        <dbReference type="ARBA" id="ARBA00001947"/>
    </source>
</evidence>
<evidence type="ECO:0000256" key="3">
    <source>
        <dbReference type="ARBA" id="ARBA00022801"/>
    </source>
</evidence>
<proteinExistence type="predicted"/>
<dbReference type="RefSeq" id="WP_189567705.1">
    <property type="nucleotide sequence ID" value="NZ_BMXI01000003.1"/>
</dbReference>
<dbReference type="GO" id="GO:0016811">
    <property type="term" value="F:hydrolase activity, acting on carbon-nitrogen (but not peptide) bonds, in linear amides"/>
    <property type="evidence" value="ECO:0007669"/>
    <property type="project" value="InterPro"/>
</dbReference>
<keyword evidence="3" id="KW-0378">Hydrolase</keyword>
<evidence type="ECO:0000259" key="5">
    <source>
        <dbReference type="Pfam" id="PF24827"/>
    </source>
</evidence>
<dbReference type="GO" id="GO:0046872">
    <property type="term" value="F:metal ion binding"/>
    <property type="evidence" value="ECO:0007669"/>
    <property type="project" value="UniProtKB-KW"/>
</dbReference>
<evidence type="ECO:0000313" key="6">
    <source>
        <dbReference type="EMBL" id="GHC45643.1"/>
    </source>
</evidence>
<dbReference type="Proteomes" id="UP000644507">
    <property type="component" value="Unassembled WGS sequence"/>
</dbReference>
<feature type="domain" description="Succinylglutamate desuccinylase/Aspartoacylase catalytic" evidence="5">
    <location>
        <begin position="48"/>
        <end position="227"/>
    </location>
</feature>
<gene>
    <name evidence="6" type="ORF">GCM10007100_08780</name>
</gene>
<evidence type="ECO:0000256" key="2">
    <source>
        <dbReference type="ARBA" id="ARBA00022723"/>
    </source>
</evidence>
<keyword evidence="4" id="KW-0862">Zinc</keyword>
<evidence type="ECO:0000256" key="4">
    <source>
        <dbReference type="ARBA" id="ARBA00022833"/>
    </source>
</evidence>
<dbReference type="InterPro" id="IPR053138">
    <property type="entry name" value="N-alpha-Ac-DABA_deacetylase"/>
</dbReference>
<dbReference type="AlphaFoldDB" id="A0A918WI12"/>
<protein>
    <submittedName>
        <fullName evidence="6">Deacylase</fullName>
    </submittedName>
</protein>
<dbReference type="SUPFAM" id="SSF53187">
    <property type="entry name" value="Zn-dependent exopeptidases"/>
    <property type="match status" value="1"/>
</dbReference>
<name>A0A918WI12_9BACT</name>
<dbReference type="GO" id="GO:0016788">
    <property type="term" value="F:hydrolase activity, acting on ester bonds"/>
    <property type="evidence" value="ECO:0007669"/>
    <property type="project" value="InterPro"/>
</dbReference>
<dbReference type="InterPro" id="IPR043795">
    <property type="entry name" value="N-alpha-Ac-DABA-like"/>
</dbReference>
<dbReference type="Gene3D" id="3.40.630.10">
    <property type="entry name" value="Zn peptidases"/>
    <property type="match status" value="1"/>
</dbReference>
<dbReference type="Pfam" id="PF24827">
    <property type="entry name" value="AstE_AspA_cat"/>
    <property type="match status" value="1"/>
</dbReference>
<dbReference type="CDD" id="cd06251">
    <property type="entry name" value="M14_ASTE_ASPA-like"/>
    <property type="match status" value="1"/>
</dbReference>
<keyword evidence="7" id="KW-1185">Reference proteome</keyword>
<dbReference type="PANTHER" id="PTHR37326:SF2">
    <property type="entry name" value="SUCCINYLGLUTAMATE DESUCCINYLASE_ASPARTOACYLASE FAMILY PROTEIN"/>
    <property type="match status" value="1"/>
</dbReference>
<organism evidence="6 7">
    <name type="scientific">Roseibacillus persicicus</name>
    <dbReference type="NCBI Taxonomy" id="454148"/>
    <lineage>
        <taxon>Bacteria</taxon>
        <taxon>Pseudomonadati</taxon>
        <taxon>Verrucomicrobiota</taxon>
        <taxon>Verrucomicrobiia</taxon>
        <taxon>Verrucomicrobiales</taxon>
        <taxon>Verrucomicrobiaceae</taxon>
        <taxon>Roseibacillus</taxon>
    </lineage>
</organism>
<keyword evidence="2" id="KW-0479">Metal-binding</keyword>
<evidence type="ECO:0000313" key="7">
    <source>
        <dbReference type="Proteomes" id="UP000644507"/>
    </source>
</evidence>
<dbReference type="EMBL" id="BMXI01000003">
    <property type="protein sequence ID" value="GHC45643.1"/>
    <property type="molecule type" value="Genomic_DNA"/>
</dbReference>
<accession>A0A918WI12</accession>